<dbReference type="InterPro" id="IPR017853">
    <property type="entry name" value="GH"/>
</dbReference>
<dbReference type="GO" id="GO:0004553">
    <property type="term" value="F:hydrolase activity, hydrolyzing O-glycosyl compounds"/>
    <property type="evidence" value="ECO:0007669"/>
    <property type="project" value="InterPro"/>
</dbReference>
<gene>
    <name evidence="7" type="ORF">PO878_11765</name>
</gene>
<keyword evidence="8" id="KW-1185">Reference proteome</keyword>
<keyword evidence="1 3" id="KW-0378">Hydrolase</keyword>
<protein>
    <submittedName>
        <fullName evidence="7">Cellulase family glycosylhydrolase</fullName>
    </submittedName>
</protein>
<reference evidence="7" key="1">
    <citation type="submission" date="2023-01" db="EMBL/GenBank/DDBJ databases">
        <title>The diversity of Class Acidimicrobiia in South China Sea sediment environments and the proposal of Iamia marina sp. nov., a novel species of the genus Iamia.</title>
        <authorList>
            <person name="He Y."/>
            <person name="Tian X."/>
        </authorList>
    </citation>
    <scope>NUCLEOTIDE SEQUENCE</scope>
    <source>
        <strain evidence="7">DSM 19957</strain>
    </source>
</reference>
<sequence>MTSRPAPHPRRLVGAVLLAWVLVLAACTGDDDADGPDEGEATTTTSVADPGAEGTGEGEGGPGRLRVSRESERPAVVDEQGREVLLRGANLNSLGDYFQANLLLPPTRPPTDEDWDQMAAAGFSVVRLLVSWSALEPTRGQVDLGYLQRIQQAVDAAEARGMHTVIDMHQDAWGKAIASPPDVRCPAGTEPAIGWDGAPAWATLTDGADTCRPVGSREGAPAVKAAFAAFYENRDGIRDAFAATWRVLASTFAQDPAVAGYDLLNEPNVVADAPTSTRQYTELVTSVIAQVRAGEAEAGGFPHIVFLEPMVLFPLPGTMPADGAVADDQVVFAPHNYAEVIGPEIPTVEQTFDVAAQAAEERGWPLWIGEHGVFSTDAEDLAVLRRFAAAQDDHLAGGAQWQWRQWCGDPHSVGTPGATPTAPQVQLNTVLCPDDVDTGPTPEILQVASRAYPRAAPGRLTELASDPAARTLTVEGRIVDDLATGGDLVLWVPGEGRPTIEGDGLGEPTIDQVPGGWDVAVPVTDSPYRVELR</sequence>
<dbReference type="InterPro" id="IPR013780">
    <property type="entry name" value="Glyco_hydro_b"/>
</dbReference>
<dbReference type="SUPFAM" id="SSF51445">
    <property type="entry name" value="(Trans)glycosidases"/>
    <property type="match status" value="1"/>
</dbReference>
<evidence type="ECO:0000259" key="6">
    <source>
        <dbReference type="Pfam" id="PF00150"/>
    </source>
</evidence>
<evidence type="ECO:0000313" key="7">
    <source>
        <dbReference type="EMBL" id="WCO65175.1"/>
    </source>
</evidence>
<evidence type="ECO:0000256" key="3">
    <source>
        <dbReference type="RuleBase" id="RU361153"/>
    </source>
</evidence>
<comment type="similarity">
    <text evidence="3">Belongs to the glycosyl hydrolase 5 (cellulase A) family.</text>
</comment>
<dbReference type="InterPro" id="IPR052066">
    <property type="entry name" value="Glycosphingolipid_Hydrolases"/>
</dbReference>
<dbReference type="KEGG" id="ima:PO878_11765"/>
<feature type="compositionally biased region" description="Acidic residues" evidence="4">
    <location>
        <begin position="31"/>
        <end position="40"/>
    </location>
</feature>
<dbReference type="AlphaFoldDB" id="A0AAE9Y3J9"/>
<feature type="compositionally biased region" description="Basic and acidic residues" evidence="4">
    <location>
        <begin position="67"/>
        <end position="76"/>
    </location>
</feature>
<organism evidence="7 8">
    <name type="scientific">Iamia majanohamensis</name>
    <dbReference type="NCBI Taxonomy" id="467976"/>
    <lineage>
        <taxon>Bacteria</taxon>
        <taxon>Bacillati</taxon>
        <taxon>Actinomycetota</taxon>
        <taxon>Acidimicrobiia</taxon>
        <taxon>Acidimicrobiales</taxon>
        <taxon>Iamiaceae</taxon>
        <taxon>Iamia</taxon>
    </lineage>
</organism>
<evidence type="ECO:0000256" key="5">
    <source>
        <dbReference type="SAM" id="SignalP"/>
    </source>
</evidence>
<feature type="chain" id="PRO_5042128037" evidence="5">
    <location>
        <begin position="26"/>
        <end position="533"/>
    </location>
</feature>
<dbReference type="Pfam" id="PF00150">
    <property type="entry name" value="Cellulase"/>
    <property type="match status" value="1"/>
</dbReference>
<proteinExistence type="inferred from homology"/>
<evidence type="ECO:0000256" key="4">
    <source>
        <dbReference type="SAM" id="MobiDB-lite"/>
    </source>
</evidence>
<feature type="compositionally biased region" description="Gly residues" evidence="4">
    <location>
        <begin position="53"/>
        <end position="63"/>
    </location>
</feature>
<dbReference type="PANTHER" id="PTHR31308:SF3">
    <property type="entry name" value="ENDOGLYCOCERAMIDASE"/>
    <property type="match status" value="1"/>
</dbReference>
<keyword evidence="5" id="KW-0732">Signal</keyword>
<evidence type="ECO:0000256" key="1">
    <source>
        <dbReference type="ARBA" id="ARBA00022801"/>
    </source>
</evidence>
<dbReference type="Proteomes" id="UP001216390">
    <property type="component" value="Chromosome"/>
</dbReference>
<dbReference type="RefSeq" id="WP_272734700.1">
    <property type="nucleotide sequence ID" value="NZ_CP116942.1"/>
</dbReference>
<dbReference type="EMBL" id="CP116942">
    <property type="protein sequence ID" value="WCO65175.1"/>
    <property type="molecule type" value="Genomic_DNA"/>
</dbReference>
<feature type="domain" description="Glycoside hydrolase family 5" evidence="6">
    <location>
        <begin position="77"/>
        <end position="388"/>
    </location>
</feature>
<evidence type="ECO:0000256" key="2">
    <source>
        <dbReference type="ARBA" id="ARBA00023295"/>
    </source>
</evidence>
<dbReference type="InterPro" id="IPR001547">
    <property type="entry name" value="Glyco_hydro_5"/>
</dbReference>
<feature type="signal peptide" evidence="5">
    <location>
        <begin position="1"/>
        <end position="25"/>
    </location>
</feature>
<dbReference type="GO" id="GO:0000272">
    <property type="term" value="P:polysaccharide catabolic process"/>
    <property type="evidence" value="ECO:0007669"/>
    <property type="project" value="InterPro"/>
</dbReference>
<dbReference type="Gene3D" id="2.60.40.1180">
    <property type="entry name" value="Golgi alpha-mannosidase II"/>
    <property type="match status" value="1"/>
</dbReference>
<feature type="region of interest" description="Disordered" evidence="4">
    <location>
        <begin position="31"/>
        <end position="76"/>
    </location>
</feature>
<evidence type="ECO:0000313" key="8">
    <source>
        <dbReference type="Proteomes" id="UP001216390"/>
    </source>
</evidence>
<dbReference type="PROSITE" id="PS51257">
    <property type="entry name" value="PROKAR_LIPOPROTEIN"/>
    <property type="match status" value="1"/>
</dbReference>
<keyword evidence="2 3" id="KW-0326">Glycosidase</keyword>
<dbReference type="Gene3D" id="3.20.20.80">
    <property type="entry name" value="Glycosidases"/>
    <property type="match status" value="1"/>
</dbReference>
<dbReference type="PANTHER" id="PTHR31308">
    <property type="match status" value="1"/>
</dbReference>
<accession>A0AAE9Y3J9</accession>
<name>A0AAE9Y3J9_9ACTN</name>